<protein>
    <submittedName>
        <fullName evidence="2">Uncharacterized protein</fullName>
    </submittedName>
</protein>
<dbReference type="SUPFAM" id="SSF81296">
    <property type="entry name" value="E set domains"/>
    <property type="match status" value="1"/>
</dbReference>
<dbReference type="EMBL" id="CAJOBA010083942">
    <property type="protein sequence ID" value="CAF4454425.1"/>
    <property type="molecule type" value="Genomic_DNA"/>
</dbReference>
<evidence type="ECO:0000313" key="2">
    <source>
        <dbReference type="EMBL" id="CAF1629242.1"/>
    </source>
</evidence>
<feature type="non-terminal residue" evidence="2">
    <location>
        <position position="33"/>
    </location>
</feature>
<dbReference type="EMBL" id="CAJNOK010058412">
    <property type="protein sequence ID" value="CAF1629242.1"/>
    <property type="molecule type" value="Genomic_DNA"/>
</dbReference>
<dbReference type="InterPro" id="IPR014756">
    <property type="entry name" value="Ig_E-set"/>
</dbReference>
<evidence type="ECO:0000313" key="3">
    <source>
        <dbReference type="EMBL" id="CAF4454425.1"/>
    </source>
</evidence>
<sequence length="33" mass="3324">MDTSRVMAFGKGLGSVPVNSPAVFSILTQNAGA</sequence>
<dbReference type="Proteomes" id="UP000677228">
    <property type="component" value="Unassembled WGS sequence"/>
</dbReference>
<dbReference type="AlphaFoldDB" id="A0A8S2G4N3"/>
<dbReference type="PROSITE" id="PS50194">
    <property type="entry name" value="FILAMIN_REPEAT"/>
    <property type="match status" value="1"/>
</dbReference>
<proteinExistence type="predicted"/>
<reference evidence="2" key="1">
    <citation type="submission" date="2021-02" db="EMBL/GenBank/DDBJ databases">
        <authorList>
            <person name="Nowell W R."/>
        </authorList>
    </citation>
    <scope>NUCLEOTIDE SEQUENCE</scope>
</reference>
<evidence type="ECO:0000256" key="1">
    <source>
        <dbReference type="PROSITE-ProRule" id="PRU00087"/>
    </source>
</evidence>
<organism evidence="2 4">
    <name type="scientific">Didymodactylos carnosus</name>
    <dbReference type="NCBI Taxonomy" id="1234261"/>
    <lineage>
        <taxon>Eukaryota</taxon>
        <taxon>Metazoa</taxon>
        <taxon>Spiralia</taxon>
        <taxon>Gnathifera</taxon>
        <taxon>Rotifera</taxon>
        <taxon>Eurotatoria</taxon>
        <taxon>Bdelloidea</taxon>
        <taxon>Philodinida</taxon>
        <taxon>Philodinidae</taxon>
        <taxon>Didymodactylos</taxon>
    </lineage>
</organism>
<gene>
    <name evidence="2" type="ORF">OVA965_LOCUS43627</name>
    <name evidence="3" type="ORF">TMI583_LOCUS45968</name>
</gene>
<evidence type="ECO:0000313" key="4">
    <source>
        <dbReference type="Proteomes" id="UP000677228"/>
    </source>
</evidence>
<comment type="caution">
    <text evidence="2">The sequence shown here is derived from an EMBL/GenBank/DDBJ whole genome shotgun (WGS) entry which is preliminary data.</text>
</comment>
<dbReference type="InterPro" id="IPR017868">
    <property type="entry name" value="Filamin/ABP280_repeat-like"/>
</dbReference>
<name>A0A8S2G4N3_9BILA</name>
<accession>A0A8S2G4N3</accession>
<dbReference type="Proteomes" id="UP000682733">
    <property type="component" value="Unassembled WGS sequence"/>
</dbReference>
<feature type="repeat" description="Filamin" evidence="1">
    <location>
        <begin position="1"/>
        <end position="33"/>
    </location>
</feature>